<evidence type="ECO:0000313" key="2">
    <source>
        <dbReference type="EMBL" id="PXX77808.1"/>
    </source>
</evidence>
<dbReference type="RefSeq" id="WP_022939004.1">
    <property type="nucleotide sequence ID" value="NZ_CABKRQ010000007.1"/>
</dbReference>
<feature type="signal peptide" evidence="1">
    <location>
        <begin position="1"/>
        <end position="28"/>
    </location>
</feature>
<feature type="chain" id="PRO_5016340737" evidence="1">
    <location>
        <begin position="29"/>
        <end position="922"/>
    </location>
</feature>
<protein>
    <submittedName>
        <fullName evidence="2">Uncharacterized protein</fullName>
    </submittedName>
</protein>
<evidence type="ECO:0000313" key="3">
    <source>
        <dbReference type="Proteomes" id="UP000247612"/>
    </source>
</evidence>
<evidence type="ECO:0000256" key="1">
    <source>
        <dbReference type="SAM" id="SignalP"/>
    </source>
</evidence>
<dbReference type="AlphaFoldDB" id="A0A318KM74"/>
<comment type="caution">
    <text evidence="2">The sequence shown here is derived from an EMBL/GenBank/DDBJ whole genome shotgun (WGS) entry which is preliminary data.</text>
</comment>
<dbReference type="EMBL" id="QJKH01000009">
    <property type="protein sequence ID" value="PXX77808.1"/>
    <property type="molecule type" value="Genomic_DNA"/>
</dbReference>
<organism evidence="2 3">
    <name type="scientific">Dielma fastidiosa</name>
    <dbReference type="NCBI Taxonomy" id="1034346"/>
    <lineage>
        <taxon>Bacteria</taxon>
        <taxon>Bacillati</taxon>
        <taxon>Bacillota</taxon>
        <taxon>Erysipelotrichia</taxon>
        <taxon>Erysipelotrichales</taxon>
        <taxon>Erysipelotrichaceae</taxon>
        <taxon>Dielma</taxon>
    </lineage>
</organism>
<gene>
    <name evidence="2" type="ORF">DES51_10960</name>
</gene>
<reference evidence="2 3" key="1">
    <citation type="submission" date="2018-05" db="EMBL/GenBank/DDBJ databases">
        <title>Genomic Encyclopedia of Type Strains, Phase IV (KMG-IV): sequencing the most valuable type-strain genomes for metagenomic binning, comparative biology and taxonomic classification.</title>
        <authorList>
            <person name="Goeker M."/>
        </authorList>
    </citation>
    <scope>NUCLEOTIDE SEQUENCE [LARGE SCALE GENOMIC DNA]</scope>
    <source>
        <strain evidence="2 3">JC118</strain>
    </source>
</reference>
<dbReference type="Proteomes" id="UP000247612">
    <property type="component" value="Unassembled WGS sequence"/>
</dbReference>
<sequence length="922" mass="99738">MGKLLKKLGAFFVAMTMVVTMFPSVIQAAETANTWTEDGKNAVEGIDYYIVTHESSNSVKEFHVNTARGLGFFAYAMSQFHAQAQGESTLYTGFDSADIYLEKNLNLGGKNWVGLDGLKEVSDATTYDYKSFYYATLGRNLDDFSNEYYFATGYASGDWYSFKGSFIGNGHTISNLTIQRNFSGSSDGDTKIDNNRIDWNGWSNGMASYFLLNLGSEEVFKDVTFNNINVVILDQQTGNASSDAIGFAMVMENHGTVSNVNVKGNVSILAPNPAYYGFSAINRGTIEKTNMDVNVDLILDVNRMINNGNAYTTGIGLYGLKYEGNSDGNGDSSNRNTYFNITWNSTVALVSGIAAVSGDGDIGHKSMHGNSFIKDCTVKGNYNFYQIPKTLENGINVQTEDELTYDSVTFDKLKAFKSTLPMLEYADSNQEIQLVVTESGKNLVHGITAARYRVTIANSNSYDISIAAGESFTGVDGLLTKITDFNDMDYGDVNTDNVTNNLSAEKATVALTSTAIEMVELEKNTETFTSSVGGVIASNWTRFTDNEMTNNIEIPIYLQTFGESSYRVRLDWGNMEFIYDRGSWDAGTNSFKPENGNVLGWNGHDNVNNQILVTNQSNASVNAKLDLALKVEKGLSTEIYKEAGANTNTSEKDYTGKSQYVLGAYQAIGVNENNVQEFYVVLGGDPKGKYTNSTKIGSLTVTITSESISEASSQAITYLNNTTTSSYAATDDIQLSAVELGADKSITVADGKAVTLLGAFDANNHKLTLSNGSAGAKLVIDPSLILKCTKVQDILSVNGLSVEGITKLKQNGLIWKDNSGNVIDGTNDVLTAGDYTLTYLGSLDTHLTSESTDPYMICSDTTINAVEITSDKTLIIKDNAEVTITGTLSGVGSLKIAAGSEGSVVYDSNTYVGNSNQNVTIQ</sequence>
<proteinExistence type="predicted"/>
<name>A0A318KM74_9FIRM</name>
<keyword evidence="3" id="KW-1185">Reference proteome</keyword>
<accession>A0A318KM74</accession>
<keyword evidence="1" id="KW-0732">Signal</keyword>
<dbReference type="STRING" id="1034346.GCA_000313565_02720"/>